<evidence type="ECO:0000256" key="2">
    <source>
        <dbReference type="ARBA" id="ARBA00010231"/>
    </source>
</evidence>
<dbReference type="InterPro" id="IPR005846">
    <property type="entry name" value="A-D-PHexomutase_a/b/a-III"/>
</dbReference>
<evidence type="ECO:0000259" key="10">
    <source>
        <dbReference type="Pfam" id="PF02879"/>
    </source>
</evidence>
<protein>
    <recommendedName>
        <fullName evidence="14">Phosphomannomutase/phosphoglucomutase</fullName>
    </recommendedName>
</protein>
<accession>A0A1G2E397</accession>
<dbReference type="PANTHER" id="PTHR43771">
    <property type="entry name" value="PHOSPHOMANNOMUTASE"/>
    <property type="match status" value="1"/>
</dbReference>
<comment type="similarity">
    <text evidence="2 7">Belongs to the phosphohexose mutase family.</text>
</comment>
<dbReference type="Pfam" id="PF02880">
    <property type="entry name" value="PGM_PMM_III"/>
    <property type="match status" value="1"/>
</dbReference>
<evidence type="ECO:0000256" key="5">
    <source>
        <dbReference type="ARBA" id="ARBA00022842"/>
    </source>
</evidence>
<keyword evidence="3" id="KW-0597">Phosphoprotein</keyword>
<keyword evidence="5 7" id="KW-0460">Magnesium</keyword>
<dbReference type="InterPro" id="IPR016066">
    <property type="entry name" value="A-D-PHexomutase_CS"/>
</dbReference>
<evidence type="ECO:0000256" key="1">
    <source>
        <dbReference type="ARBA" id="ARBA00001946"/>
    </source>
</evidence>
<dbReference type="Gene3D" id="3.30.310.50">
    <property type="entry name" value="Alpha-D-phosphohexomutase, C-terminal domain"/>
    <property type="match status" value="1"/>
</dbReference>
<dbReference type="SUPFAM" id="SSF55957">
    <property type="entry name" value="Phosphoglucomutase, C-terminal domain"/>
    <property type="match status" value="1"/>
</dbReference>
<feature type="domain" description="Alpha-D-phosphohexomutase alpha/beta/alpha" evidence="10">
    <location>
        <begin position="154"/>
        <end position="253"/>
    </location>
</feature>
<name>A0A1G2E397_9BACT</name>
<sequence length="449" mass="50734">MKVNPEIFRAYDIRGIYPEMLNEEAAYLIGRAFVKFLKKQRPTVVVGKDARLSTPKISSHLIKGITDQGGNVVDIGLSITPMLYFAAAHFKYDGGINVTASHNPPQYNGLKLVREKTIPISGDSGMEEIKEMVLRGRFKDAEKGRAIKKNVSEEYIKFNLKDHNLKMIKPLKVVVDTANAVPGLVVKEFFKKTNCKIDHLFADLDGNFPNHLPSPHEEKNLGAIKREVLKKKADLGIAFDGDGDRIIFVDEKGEIIPGDFITALMAELILKENPGEKVLCDVRSSNIIREAVKMAGGRVVIGRIGHSFIKERMRKENIIFQGELNGHYYLRSHYFSEAPFFVILKIIEEVSKTGKKISELVKDFAVYYHSGEINFKINDKKGALKALEDKFKDGKILKIDGLRIDFEDWWFNVRPSNTEPLLRLVLEAKTKKLLAEKKEELLALLNPGQ</sequence>
<dbReference type="CDD" id="cd03089">
    <property type="entry name" value="PMM_PGM"/>
    <property type="match status" value="1"/>
</dbReference>
<feature type="domain" description="Alpha-D-phosphohexomutase alpha/beta/alpha" evidence="9">
    <location>
        <begin position="7"/>
        <end position="137"/>
    </location>
</feature>
<dbReference type="GO" id="GO:0000287">
    <property type="term" value="F:magnesium ion binding"/>
    <property type="evidence" value="ECO:0007669"/>
    <property type="project" value="InterPro"/>
</dbReference>
<reference evidence="12 13" key="1">
    <citation type="journal article" date="2016" name="Nat. Commun.">
        <title>Thousands of microbial genomes shed light on interconnected biogeochemical processes in an aquifer system.</title>
        <authorList>
            <person name="Anantharaman K."/>
            <person name="Brown C.T."/>
            <person name="Hug L.A."/>
            <person name="Sharon I."/>
            <person name="Castelle C.J."/>
            <person name="Probst A.J."/>
            <person name="Thomas B.C."/>
            <person name="Singh A."/>
            <person name="Wilkins M.J."/>
            <person name="Karaoz U."/>
            <person name="Brodie E.L."/>
            <person name="Williams K.H."/>
            <person name="Hubbard S.S."/>
            <person name="Banfield J.F."/>
        </authorList>
    </citation>
    <scope>NUCLEOTIDE SEQUENCE [LARGE SCALE GENOMIC DNA]</scope>
</reference>
<dbReference type="PRINTS" id="PR00509">
    <property type="entry name" value="PGMPMM"/>
</dbReference>
<evidence type="ECO:0000256" key="7">
    <source>
        <dbReference type="RuleBase" id="RU004326"/>
    </source>
</evidence>
<dbReference type="InterPro" id="IPR016055">
    <property type="entry name" value="A-D-PHexomutase_a/b/a-I/II/III"/>
</dbReference>
<evidence type="ECO:0000259" key="9">
    <source>
        <dbReference type="Pfam" id="PF02878"/>
    </source>
</evidence>
<dbReference type="PROSITE" id="PS00710">
    <property type="entry name" value="PGM_PMM"/>
    <property type="match status" value="1"/>
</dbReference>
<dbReference type="InterPro" id="IPR005841">
    <property type="entry name" value="Alpha-D-phosphohexomutase_SF"/>
</dbReference>
<evidence type="ECO:0008006" key="14">
    <source>
        <dbReference type="Google" id="ProtNLM"/>
    </source>
</evidence>
<dbReference type="InterPro" id="IPR005844">
    <property type="entry name" value="A-D-PHexomutase_a/b/a-I"/>
</dbReference>
<comment type="cofactor">
    <cofactor evidence="1">
        <name>Mg(2+)</name>
        <dbReference type="ChEBI" id="CHEBI:18420"/>
    </cofactor>
</comment>
<dbReference type="AlphaFoldDB" id="A0A1G2E397"/>
<proteinExistence type="inferred from homology"/>
<evidence type="ECO:0000256" key="4">
    <source>
        <dbReference type="ARBA" id="ARBA00022723"/>
    </source>
</evidence>
<gene>
    <name evidence="12" type="ORF">A2654_02730</name>
</gene>
<feature type="domain" description="Alpha-D-phosphohexomutase C-terminal" evidence="8">
    <location>
        <begin position="372"/>
        <end position="442"/>
    </location>
</feature>
<dbReference type="PANTHER" id="PTHR43771:SF1">
    <property type="entry name" value="PHOSPHOMANNOMUTASE"/>
    <property type="match status" value="1"/>
</dbReference>
<dbReference type="Pfam" id="PF00408">
    <property type="entry name" value="PGM_PMM_IV"/>
    <property type="match status" value="1"/>
</dbReference>
<keyword evidence="4 7" id="KW-0479">Metal-binding</keyword>
<dbReference type="GO" id="GO:0005975">
    <property type="term" value="P:carbohydrate metabolic process"/>
    <property type="evidence" value="ECO:0007669"/>
    <property type="project" value="InterPro"/>
</dbReference>
<evidence type="ECO:0000256" key="6">
    <source>
        <dbReference type="ARBA" id="ARBA00023235"/>
    </source>
</evidence>
<comment type="caution">
    <text evidence="12">The sequence shown here is derived from an EMBL/GenBank/DDBJ whole genome shotgun (WGS) entry which is preliminary data.</text>
</comment>
<keyword evidence="6" id="KW-0413">Isomerase</keyword>
<evidence type="ECO:0000259" key="11">
    <source>
        <dbReference type="Pfam" id="PF02880"/>
    </source>
</evidence>
<dbReference type="Proteomes" id="UP000178721">
    <property type="component" value="Unassembled WGS sequence"/>
</dbReference>
<dbReference type="Pfam" id="PF02878">
    <property type="entry name" value="PGM_PMM_I"/>
    <property type="match status" value="1"/>
</dbReference>
<evidence type="ECO:0000313" key="13">
    <source>
        <dbReference type="Proteomes" id="UP000178721"/>
    </source>
</evidence>
<dbReference type="Pfam" id="PF02879">
    <property type="entry name" value="PGM_PMM_II"/>
    <property type="match status" value="1"/>
</dbReference>
<organism evidence="12 13">
    <name type="scientific">Candidatus Nealsonbacteria bacterium RIFCSPHIGHO2_01_FULL_43_31</name>
    <dbReference type="NCBI Taxonomy" id="1801665"/>
    <lineage>
        <taxon>Bacteria</taxon>
        <taxon>Candidatus Nealsoniibacteriota</taxon>
    </lineage>
</organism>
<dbReference type="EMBL" id="MHMA01000024">
    <property type="protein sequence ID" value="OGZ20139.1"/>
    <property type="molecule type" value="Genomic_DNA"/>
</dbReference>
<dbReference type="InterPro" id="IPR036900">
    <property type="entry name" value="A-D-PHexomutase_C_sf"/>
</dbReference>
<dbReference type="InterPro" id="IPR005845">
    <property type="entry name" value="A-D-PHexomutase_a/b/a-II"/>
</dbReference>
<evidence type="ECO:0000259" key="8">
    <source>
        <dbReference type="Pfam" id="PF00408"/>
    </source>
</evidence>
<dbReference type="GO" id="GO:0016868">
    <property type="term" value="F:intramolecular phosphotransferase activity"/>
    <property type="evidence" value="ECO:0007669"/>
    <property type="project" value="InterPro"/>
</dbReference>
<feature type="domain" description="Alpha-D-phosphohexomutase alpha/beta/alpha" evidence="11">
    <location>
        <begin position="258"/>
        <end position="363"/>
    </location>
</feature>
<evidence type="ECO:0000313" key="12">
    <source>
        <dbReference type="EMBL" id="OGZ20139.1"/>
    </source>
</evidence>
<evidence type="ECO:0000256" key="3">
    <source>
        <dbReference type="ARBA" id="ARBA00022553"/>
    </source>
</evidence>
<dbReference type="SUPFAM" id="SSF53738">
    <property type="entry name" value="Phosphoglucomutase, first 3 domains"/>
    <property type="match status" value="3"/>
</dbReference>
<dbReference type="InterPro" id="IPR005843">
    <property type="entry name" value="A-D-PHexomutase_C"/>
</dbReference>
<dbReference type="Gene3D" id="3.40.120.10">
    <property type="entry name" value="Alpha-D-Glucose-1,6-Bisphosphate, subunit A, domain 3"/>
    <property type="match status" value="3"/>
</dbReference>